<dbReference type="RefSeq" id="WP_132069274.1">
    <property type="nucleotide sequence ID" value="NZ_SMLH01000001.1"/>
</dbReference>
<evidence type="ECO:0008006" key="3">
    <source>
        <dbReference type="Google" id="ProtNLM"/>
    </source>
</evidence>
<reference evidence="1 2" key="1">
    <citation type="submission" date="2019-03" db="EMBL/GenBank/DDBJ databases">
        <title>Novel species of Flavobacterium.</title>
        <authorList>
            <person name="Liu Q."/>
            <person name="Xin Y.-H."/>
        </authorList>
    </citation>
    <scope>NUCLEOTIDE SEQUENCE [LARGE SCALE GENOMIC DNA]</scope>
    <source>
        <strain evidence="1 2">LB2P22</strain>
    </source>
</reference>
<proteinExistence type="predicted"/>
<name>A0ABY2DVA4_9FLAO</name>
<sequence length="279" mass="30175">MKSKISQKKIWIISLISIFCFSSCEEIDSLNKDIDAAIDDMLGITALSEDLNKTSSNYNIITDIVINNKLVSSSETKMTLPTSVSVSYTKKRYTLTGSRWDIVTNSYSGTISKSMFNKTSNIVKIVVQNNTPSLSVNNVAVSIGSGTGGTGGTGGSGTTTGETKLIDVDVTGSAYQLKVVPFTVPSGVKSMTVKTNEPTNNYRNLADLFVRRGAAPIVAGPKPPTYLPKYTWTADYISHTPNREIKSCTILNPPSGTWYAGLYGFNSDFQSRLTVTITK</sequence>
<dbReference type="EMBL" id="SMLH01000001">
    <property type="protein sequence ID" value="TDE31659.1"/>
    <property type="molecule type" value="Genomic_DNA"/>
</dbReference>
<organism evidence="1 2">
    <name type="scientific">Flavobacterium ranwuense</name>
    <dbReference type="NCBI Taxonomy" id="2541725"/>
    <lineage>
        <taxon>Bacteria</taxon>
        <taxon>Pseudomonadati</taxon>
        <taxon>Bacteroidota</taxon>
        <taxon>Flavobacteriia</taxon>
        <taxon>Flavobacteriales</taxon>
        <taxon>Flavobacteriaceae</taxon>
        <taxon>Flavobacterium</taxon>
    </lineage>
</organism>
<accession>A0ABY2DVA4</accession>
<dbReference type="Proteomes" id="UP000294685">
    <property type="component" value="Unassembled WGS sequence"/>
</dbReference>
<evidence type="ECO:0000313" key="1">
    <source>
        <dbReference type="EMBL" id="TDE31659.1"/>
    </source>
</evidence>
<protein>
    <recommendedName>
        <fullName evidence="3">Lipoprotein</fullName>
    </recommendedName>
</protein>
<keyword evidence="2" id="KW-1185">Reference proteome</keyword>
<gene>
    <name evidence="1" type="ORF">E0I61_02865</name>
</gene>
<evidence type="ECO:0000313" key="2">
    <source>
        <dbReference type="Proteomes" id="UP000294685"/>
    </source>
</evidence>
<comment type="caution">
    <text evidence="1">The sequence shown here is derived from an EMBL/GenBank/DDBJ whole genome shotgun (WGS) entry which is preliminary data.</text>
</comment>
<dbReference type="Gene3D" id="2.60.120.380">
    <property type="match status" value="1"/>
</dbReference>